<comment type="caution">
    <text evidence="13">The sequence shown here is derived from an EMBL/GenBank/DDBJ whole genome shotgun (WGS) entry which is preliminary data.</text>
</comment>
<keyword evidence="5 10" id="KW-0863">Zinc-finger</keyword>
<dbReference type="InterPro" id="IPR014719">
    <property type="entry name" value="Ribosomal_bL12_C/ClpS-like"/>
</dbReference>
<dbReference type="Pfam" id="PF02207">
    <property type="entry name" value="zf-UBR"/>
    <property type="match status" value="1"/>
</dbReference>
<comment type="function">
    <text evidence="10">Ubiquitin ligase protein which is a component of the N-end rule pathway. Recognizes and binds to proteins bearing specific N-terminal residues that are destabilizing according to the N-end rule, leading to their ubiquitination and subsequent degradation.</text>
</comment>
<evidence type="ECO:0000256" key="6">
    <source>
        <dbReference type="ARBA" id="ARBA00022786"/>
    </source>
</evidence>
<feature type="compositionally biased region" description="Polar residues" evidence="11">
    <location>
        <begin position="2093"/>
        <end position="2109"/>
    </location>
</feature>
<evidence type="ECO:0000256" key="9">
    <source>
        <dbReference type="PROSITE-ProRule" id="PRU00508"/>
    </source>
</evidence>
<dbReference type="PANTHER" id="PTHR21497">
    <property type="entry name" value="UBIQUITIN LIGASE E3 ALPHA-RELATED"/>
    <property type="match status" value="1"/>
</dbReference>
<keyword evidence="7 10" id="KW-0862">Zinc</keyword>
<keyword evidence="3 10" id="KW-0808">Transferase</keyword>
<keyword evidence="6 10" id="KW-0833">Ubl conjugation pathway</keyword>
<reference evidence="13" key="1">
    <citation type="submission" date="2019-03" db="EMBL/GenBank/DDBJ databases">
        <title>Improved annotation for the trematode Fasciola hepatica.</title>
        <authorList>
            <person name="Choi Y.-J."/>
            <person name="Martin J."/>
            <person name="Mitreva M."/>
        </authorList>
    </citation>
    <scope>NUCLEOTIDE SEQUENCE [LARGE SCALE GENOMIC DNA]</scope>
</reference>
<feature type="compositionally biased region" description="Polar residues" evidence="11">
    <location>
        <begin position="1934"/>
        <end position="1958"/>
    </location>
</feature>
<dbReference type="SUPFAM" id="SSF54736">
    <property type="entry name" value="ClpS-like"/>
    <property type="match status" value="1"/>
</dbReference>
<dbReference type="Gene3D" id="3.30.1390.10">
    <property type="match status" value="1"/>
</dbReference>
<dbReference type="Pfam" id="PF18995">
    <property type="entry name" value="PRT6_C"/>
    <property type="match status" value="1"/>
</dbReference>
<comment type="similarity">
    <text evidence="8 10">Belongs to the E3 ubiquitin-protein ligase UBR1-like family.</text>
</comment>
<dbReference type="InterPro" id="IPR003126">
    <property type="entry name" value="Znf_UBR"/>
</dbReference>
<gene>
    <name evidence="13" type="ORF">D915_004294</name>
</gene>
<organism evidence="13 14">
    <name type="scientific">Fasciola hepatica</name>
    <name type="common">Liver fluke</name>
    <dbReference type="NCBI Taxonomy" id="6192"/>
    <lineage>
        <taxon>Eukaryota</taxon>
        <taxon>Metazoa</taxon>
        <taxon>Spiralia</taxon>
        <taxon>Lophotrochozoa</taxon>
        <taxon>Platyhelminthes</taxon>
        <taxon>Trematoda</taxon>
        <taxon>Digenea</taxon>
        <taxon>Plagiorchiida</taxon>
        <taxon>Echinostomata</taxon>
        <taxon>Echinostomatoidea</taxon>
        <taxon>Fasciolidae</taxon>
        <taxon>Fasciola</taxon>
    </lineage>
</organism>
<evidence type="ECO:0000313" key="13">
    <source>
        <dbReference type="EMBL" id="THD24968.1"/>
    </source>
</evidence>
<feature type="zinc finger region" description="UBR-type" evidence="9">
    <location>
        <begin position="106"/>
        <end position="177"/>
    </location>
</feature>
<evidence type="ECO:0000256" key="2">
    <source>
        <dbReference type="ARBA" id="ARBA00004906"/>
    </source>
</evidence>
<dbReference type="EMBL" id="JXXN02001351">
    <property type="protein sequence ID" value="THD24968.1"/>
    <property type="molecule type" value="Genomic_DNA"/>
</dbReference>
<dbReference type="EC" id="2.3.2.27" evidence="10"/>
<evidence type="ECO:0000256" key="5">
    <source>
        <dbReference type="ARBA" id="ARBA00022771"/>
    </source>
</evidence>
<evidence type="ECO:0000256" key="4">
    <source>
        <dbReference type="ARBA" id="ARBA00022723"/>
    </source>
</evidence>
<comment type="pathway">
    <text evidence="2 10">Protein modification; protein ubiquitination.</text>
</comment>
<name>A0A4E0RTW0_FASHE</name>
<dbReference type="UniPathway" id="UPA00143"/>
<evidence type="ECO:0000259" key="12">
    <source>
        <dbReference type="PROSITE" id="PS51157"/>
    </source>
</evidence>
<dbReference type="GO" id="GO:0008270">
    <property type="term" value="F:zinc ion binding"/>
    <property type="evidence" value="ECO:0007669"/>
    <property type="project" value="UniProtKB-UniRule"/>
</dbReference>
<evidence type="ECO:0000256" key="1">
    <source>
        <dbReference type="ARBA" id="ARBA00000900"/>
    </source>
</evidence>
<dbReference type="GO" id="GO:0005737">
    <property type="term" value="C:cytoplasm"/>
    <property type="evidence" value="ECO:0007669"/>
    <property type="project" value="TreeGrafter"/>
</dbReference>
<evidence type="ECO:0000256" key="8">
    <source>
        <dbReference type="ARBA" id="ARBA00046341"/>
    </source>
</evidence>
<feature type="domain" description="UBR-type" evidence="12">
    <location>
        <begin position="106"/>
        <end position="177"/>
    </location>
</feature>
<dbReference type="PANTHER" id="PTHR21497:SF24">
    <property type="entry name" value="E3 UBIQUITIN-PROTEIN LIGASE UBR1"/>
    <property type="match status" value="1"/>
</dbReference>
<dbReference type="GO" id="GO:0016567">
    <property type="term" value="P:protein ubiquitination"/>
    <property type="evidence" value="ECO:0007669"/>
    <property type="project" value="UniProtKB-UniRule"/>
</dbReference>
<dbReference type="GO" id="GO:0071596">
    <property type="term" value="P:ubiquitin-dependent protein catabolic process via the N-end rule pathway"/>
    <property type="evidence" value="ECO:0007669"/>
    <property type="project" value="UniProtKB-UniRule"/>
</dbReference>
<feature type="region of interest" description="Disordered" evidence="11">
    <location>
        <begin position="2093"/>
        <end position="2116"/>
    </location>
</feature>
<feature type="region of interest" description="Disordered" evidence="11">
    <location>
        <begin position="1934"/>
        <end position="1959"/>
    </location>
</feature>
<proteinExistence type="inferred from homology"/>
<keyword evidence="4 10" id="KW-0479">Metal-binding</keyword>
<dbReference type="SMART" id="SM00396">
    <property type="entry name" value="ZnF_UBR1"/>
    <property type="match status" value="1"/>
</dbReference>
<dbReference type="FunFam" id="2.10.110.30:FF:000001">
    <property type="entry name" value="E3 ubiquitin-protein ligase UBR2 isoform 1"/>
    <property type="match status" value="1"/>
</dbReference>
<protein>
    <recommendedName>
        <fullName evidence="10">E3 ubiquitin-protein ligase</fullName>
        <ecNumber evidence="10">2.3.2.27</ecNumber>
    </recommendedName>
</protein>
<evidence type="ECO:0000256" key="11">
    <source>
        <dbReference type="SAM" id="MobiDB-lite"/>
    </source>
</evidence>
<accession>A0A4E0RTW0</accession>
<sequence>MDLKEFVSALRSAEDDFEEVLYEGIRWHALSVCAPQLSRLTDDGSLETFEDSDDSSNRKEYNELCASIFAAFEEYIAGDFVGGVYSPQVLNDLETKLKSLAPDRHAICGHIFQPREPTYSCSDCAVDHTCVLCRSCFLNSIHVKHNYKMHTSSGGGYCDCGDTEAWRSGPCCVLHQPRPVSKSHNLACASSASEHQPSEVTVNPTDEVDATLSQEMDALREHIDSLPKDVVFRTCRLIKPLINSMIFCFWNLVQSSPLLNDRPLSKLHDSLDQAESTRLRLSKLVKKIFPNMSDDKTKFQTADELWLFDDDVVSESADNPAVQETWPPKQSHIPLVPPMRDALALEQELWPRTAPIARSSVDVSGRSVAQLARARRFHPRLFTPRPVRTRIERTAALQSFVVILYNNEYHNYEQVIKTLRRVLDCTPEQATNHAVLVNRDGRSLLQVGLQLKQAADTTAVLMRTSNSLSSRPLYCTCEHADVYSMAMFFTLCLRWLGHVSDAVPSLRPIICHALSGLFYTGLSAPPDGRISDSLLVVPHGEVVQPHSWLSAILDRHTMTWRAVRQETVHVIMSVLLKEPFYRRVFAINFTRAYGKLIQSFIYDDHLEVDNLIGLSCQLFTVISLAKQLLEEHNVLVRLLTRLVAAFEVNSADLPNFYVLPSQPISGEDGSTSDAPSGASDSSWITSFVELLRRVNPFEWAISAASSSDEIMSDQNAAAAAVSGTVAPDWPRVLVWSAGSTLGRSRFHPFERLFNVITDVAYVLGSLTNVRPLHGDPQLPQGWWNLAARSAYLDYIRQLLRLLSFVQDMNGMQRETRGHVEEELEWSSGFFIMSHLISILGLTVQVASSDPDLFQSVLSETRQVYENRIGVFDRRFRLSPVAAGPRESGSSDQADMAFQTLGASTEVYAYDVSTYRFSVLQPIPRFMASLIGHGLEMGLSFADMNLTDQSFVNLLIERPLQMIAFIAQYNAKMWVRNGYAVQQSVARIFAPMLRVELIDRDLQLLQIGAAILPPDEFLVRMIHHLNLKNYLLNTSQSESGHGRVQAVEMLLRTLISLLTNRSRTSIGKFSADYVQQTDEVEMLEQCVIDPELEEYHASLLDDVIHALCVRPMICSELLHHMPYRPTGCLLRTSTSTSATIGLASSSRKANRLGVEQVLPKILQQVATQSSVTGRIVFTLKPEVMAFRFNRFYWGYRHAEQTQAEANVTKVLKKWLAELENKSGLAPSTRNVLANLPVPPPAPRPFRAFLPEVAPGLLRMMRCATFVRLIRALLDVALVHGNSAVWWSETLLDLTLHLITVALYEDELESRKSNSFPFLDAVARVPVHTETPLELDQLTRSRHWLHPATDVIRIGSPESSCIGSRLVSLVQKSNHEDNVELLQWTLTYWNKMVQLREQTFTPLDTTGPKLASSASSTTALASHASSMAAIRQHRSEKARARRAKIMARMSNMQRSFMNTYGQMDGGELLPSGSVPMDTSSLDPLVPIAVDDVIALSETEKASGLFSALGPDRSLVPVHTVLSLDVSATSTTKTLTCSLCLEEVEEKTSNHMVIAAHVCRSPVLSSDASVWLEGLAAVSVTNRLTNTFDATLLTPSGLPTGNTEMEIDPPYEQKQPGHLVTEAQNPDSQLTVSDKKSLNRFLAAVATTIAATGADPAEDTKRLFRQLCANLPVAHMKSCASCSNTSETDHRTDGGCECEHLFRNASTTIKDVFDPWRPRPLVASRNPIAEEGSFISCCSHPMHAACKLKYGRQLKSRVDHMNRHRVALMFVYDFRCPLCKAISTLDLPVLDPLLKQIPPSWFQLRLLGSAVGLCASDTTQSVSSPGRSSFQLLSSWLGALRQWLECAPDTLAPPPNLTDSVLARRYHYVPKQLKLEYFRSLLSVATCNPDSYAMSEFSSLMPVGHVPISIRKEILTIFEVLFPRLREALGVRNGTTSTDRCARVNSTPGTTMDSEPLSSGSRPIRQSLSRLRRFSRRTSAETSATINTAVQGTSNSVPDLNLDNLLPAPPEPPVVVNSLFTMVQRLAELCQPKPVGALMQRSSGRRAVGEVIVSHGPLIFTVDGDENDEDDGDDEDPILTLGVDDADILIDVYQTGPTASSAPSQPGSSMNLDHSVRPSRDKPPLTLCEAVDKFQLSLRSFLDRLRALDSHLNETETSGTAAEQDGTMASKSEFTCTSSTHMLAKVSLKCVQDRANSVILAAAHDWRALRHTVAFTFVSCERAIRQKNAREHFFNGGLAERRVHSLENLLRASVGAHTTHAVVSRGCPSSCTGCGPEAMDELHRFCWSQHRDSRTDWWWYAYCVPYLSTGDESAVSGVCRLDVPPTIVSIAQSAVRVAVTDDARYLWYLLMPRLRNPTASTSQTSAPDLGQIQSSWWYSDPNDRPSTLNFTTSSPNESKRPVSLIWEVDVTYLFINLIHLRPGLEENRITECQCQRLAADLNAMSSLESGAGSLGANLLACDEGRPRFPLGDAHETHLVRLCYCAILVQALLSWNPTTPVKHDQEGYSASRLNFPADCMPRRSMPHSWLNPQLLHVWGRLRNLVGLPVESFTPEDVPSAVLALSAHLRTNCLPFLRIAAFIIHLITQVEVPQGLCKPVEDDSFDANPEYDLLLVYLGLPRGPSDLLVVLSTHLDPVDASYSPESVRSMLDEQDVSSLSESLWLARLIIGWCLAGRVSRSRRLYRSLCDHWPSLTAPTTSAYSAVLFPDPVGPLPHLIPLPHEYTTLLSLTVDYKCHVGGNVHSDPSICLLCGHMACFMCYGCRHFERHDDSSTTPGTRREFIVHSMQAHSRRCHSGYSLVLRIYACRAILLSDQARRFTEITTPYRDVFGETDPDLIRGNPLFLSTSDYERLDQSWVSHQLAASTASELTTPHNMVMGLY</sequence>
<comment type="catalytic activity">
    <reaction evidence="1 10">
        <text>S-ubiquitinyl-[E2 ubiquitin-conjugating enzyme]-L-cysteine + [acceptor protein]-L-lysine = [E2 ubiquitin-conjugating enzyme]-L-cysteine + N(6)-ubiquitinyl-[acceptor protein]-L-lysine.</text>
        <dbReference type="EC" id="2.3.2.27"/>
    </reaction>
</comment>
<dbReference type="InterPro" id="IPR044046">
    <property type="entry name" value="E3_ligase_UBR-like_C"/>
</dbReference>
<keyword evidence="14" id="KW-1185">Reference proteome</keyword>
<dbReference type="GO" id="GO:0000151">
    <property type="term" value="C:ubiquitin ligase complex"/>
    <property type="evidence" value="ECO:0007669"/>
    <property type="project" value="TreeGrafter"/>
</dbReference>
<dbReference type="Pfam" id="PF02617">
    <property type="entry name" value="ClpS"/>
    <property type="match status" value="1"/>
</dbReference>
<dbReference type="CDD" id="cd19672">
    <property type="entry name" value="UBR-box_UBR1_like"/>
    <property type="match status" value="1"/>
</dbReference>
<dbReference type="Proteomes" id="UP000230066">
    <property type="component" value="Unassembled WGS sequence"/>
</dbReference>
<dbReference type="InterPro" id="IPR039164">
    <property type="entry name" value="UBR1-like"/>
</dbReference>
<dbReference type="GO" id="GO:0061630">
    <property type="term" value="F:ubiquitin protein ligase activity"/>
    <property type="evidence" value="ECO:0007669"/>
    <property type="project" value="UniProtKB-UniRule"/>
</dbReference>
<evidence type="ECO:0000256" key="10">
    <source>
        <dbReference type="RuleBase" id="RU366018"/>
    </source>
</evidence>
<evidence type="ECO:0000313" key="14">
    <source>
        <dbReference type="Proteomes" id="UP000230066"/>
    </source>
</evidence>
<dbReference type="InterPro" id="IPR003769">
    <property type="entry name" value="ClpS_core"/>
</dbReference>
<dbReference type="Gene3D" id="2.10.110.30">
    <property type="match status" value="1"/>
</dbReference>
<evidence type="ECO:0000256" key="3">
    <source>
        <dbReference type="ARBA" id="ARBA00022679"/>
    </source>
</evidence>
<dbReference type="PROSITE" id="PS51157">
    <property type="entry name" value="ZF_UBR"/>
    <property type="match status" value="1"/>
</dbReference>
<evidence type="ECO:0000256" key="7">
    <source>
        <dbReference type="ARBA" id="ARBA00022833"/>
    </source>
</evidence>